<protein>
    <submittedName>
        <fullName evidence="1">Uncharacterized protein</fullName>
    </submittedName>
</protein>
<keyword evidence="2" id="KW-1185">Reference proteome</keyword>
<proteinExistence type="predicted"/>
<dbReference type="AlphaFoldDB" id="A0AAF0TU76"/>
<organism evidence="1 2">
    <name type="scientific">Solanum verrucosum</name>
    <dbReference type="NCBI Taxonomy" id="315347"/>
    <lineage>
        <taxon>Eukaryota</taxon>
        <taxon>Viridiplantae</taxon>
        <taxon>Streptophyta</taxon>
        <taxon>Embryophyta</taxon>
        <taxon>Tracheophyta</taxon>
        <taxon>Spermatophyta</taxon>
        <taxon>Magnoliopsida</taxon>
        <taxon>eudicotyledons</taxon>
        <taxon>Gunneridae</taxon>
        <taxon>Pentapetalae</taxon>
        <taxon>asterids</taxon>
        <taxon>lamiids</taxon>
        <taxon>Solanales</taxon>
        <taxon>Solanaceae</taxon>
        <taxon>Solanoideae</taxon>
        <taxon>Solaneae</taxon>
        <taxon>Solanum</taxon>
    </lineage>
</organism>
<evidence type="ECO:0000313" key="2">
    <source>
        <dbReference type="Proteomes" id="UP001234989"/>
    </source>
</evidence>
<dbReference type="Proteomes" id="UP001234989">
    <property type="component" value="Chromosome 6"/>
</dbReference>
<sequence>MIRAGAMTLKEHKMLEVFLRLSPSRFLRVVDEDPLDFLTIYCEQLHTLVLMELRGTDFNVYHFVGPTRQWWRTFIETRLDESLPNTWTKFFELYCDAQGAATRELDMMVAVIDPILTPEIHMIGIDDGLSLIGEFRR</sequence>
<evidence type="ECO:0000313" key="1">
    <source>
        <dbReference type="EMBL" id="WMV33322.1"/>
    </source>
</evidence>
<accession>A0AAF0TU76</accession>
<dbReference type="EMBL" id="CP133617">
    <property type="protein sequence ID" value="WMV33322.1"/>
    <property type="molecule type" value="Genomic_DNA"/>
</dbReference>
<gene>
    <name evidence="1" type="ORF">MTR67_026707</name>
</gene>
<name>A0AAF0TU76_SOLVR</name>
<reference evidence="1" key="1">
    <citation type="submission" date="2023-08" db="EMBL/GenBank/DDBJ databases">
        <title>A de novo genome assembly of Solanum verrucosum Schlechtendal, a Mexican diploid species geographically isolated from the other diploid A-genome species in potato relatives.</title>
        <authorList>
            <person name="Hosaka K."/>
        </authorList>
    </citation>
    <scope>NUCLEOTIDE SEQUENCE</scope>
    <source>
        <tissue evidence="1">Young leaves</tissue>
    </source>
</reference>